<dbReference type="RefSeq" id="WP_142454976.1">
    <property type="nucleotide sequence ID" value="NZ_FXTP01000010.1"/>
</dbReference>
<dbReference type="InterPro" id="IPR046766">
    <property type="entry name" value="Bact_hydrolase"/>
</dbReference>
<dbReference type="EMBL" id="FXTP01000010">
    <property type="protein sequence ID" value="SMO79096.1"/>
    <property type="molecule type" value="Genomic_DNA"/>
</dbReference>
<dbReference type="AlphaFoldDB" id="A0A521E566"/>
<sequence length="169" mass="19431">MKTNALPIYDMSDNPTGCCPRFKAEGWDGQDLHFDHKRFVKATTRSFLHIPLNMGSVFTKTMKAIEEGKAFNDKEVIILSNDVSPWKSEHLFAVTKDVKGQQMTELSGDYITKVFEGPYRNAKKWMRDLQSVVEEKGKTFKKPYFFYTTCPKCAKYYGKNYVVGVAEVE</sequence>
<dbReference type="OrthoDB" id="1092674at2"/>
<accession>A0A521E566</accession>
<gene>
    <name evidence="1" type="ORF">SAMN06265219_110164</name>
</gene>
<proteinExistence type="predicted"/>
<evidence type="ECO:0000313" key="1">
    <source>
        <dbReference type="EMBL" id="SMO79096.1"/>
    </source>
</evidence>
<keyword evidence="2" id="KW-1185">Reference proteome</keyword>
<protein>
    <submittedName>
        <fullName evidence="1">Uncharacterized protein</fullName>
    </submittedName>
</protein>
<dbReference type="Proteomes" id="UP000317557">
    <property type="component" value="Unassembled WGS sequence"/>
</dbReference>
<organism evidence="1 2">
    <name type="scientific">Gracilimonas mengyeensis</name>
    <dbReference type="NCBI Taxonomy" id="1302730"/>
    <lineage>
        <taxon>Bacteria</taxon>
        <taxon>Pseudomonadati</taxon>
        <taxon>Balneolota</taxon>
        <taxon>Balneolia</taxon>
        <taxon>Balneolales</taxon>
        <taxon>Balneolaceae</taxon>
        <taxon>Gracilimonas</taxon>
    </lineage>
</organism>
<name>A0A521E566_9BACT</name>
<evidence type="ECO:0000313" key="2">
    <source>
        <dbReference type="Proteomes" id="UP000317557"/>
    </source>
</evidence>
<dbReference type="Pfam" id="PF20603">
    <property type="entry name" value="Bact_hydrolase"/>
    <property type="match status" value="1"/>
</dbReference>
<reference evidence="1 2" key="1">
    <citation type="submission" date="2017-05" db="EMBL/GenBank/DDBJ databases">
        <authorList>
            <person name="Varghese N."/>
            <person name="Submissions S."/>
        </authorList>
    </citation>
    <scope>NUCLEOTIDE SEQUENCE [LARGE SCALE GENOMIC DNA]</scope>
    <source>
        <strain evidence="1 2">DSM 21985</strain>
    </source>
</reference>